<dbReference type="EMBL" id="JH431827">
    <property type="status" value="NOT_ANNOTATED_CDS"/>
    <property type="molecule type" value="Genomic_DNA"/>
</dbReference>
<dbReference type="AlphaFoldDB" id="T1J3K0"/>
<dbReference type="Proteomes" id="UP000014500">
    <property type="component" value="Unassembled WGS sequence"/>
</dbReference>
<evidence type="ECO:0000256" key="3">
    <source>
        <dbReference type="SAM" id="SignalP"/>
    </source>
</evidence>
<dbReference type="InterPro" id="IPR028110">
    <property type="entry name" value="TMEM254"/>
</dbReference>
<accession>T1J3K0</accession>
<evidence type="ECO:0000313" key="4">
    <source>
        <dbReference type="EnsemblMetazoa" id="SMAR008166-PA"/>
    </source>
</evidence>
<feature type="signal peptide" evidence="3">
    <location>
        <begin position="1"/>
        <end position="19"/>
    </location>
</feature>
<dbReference type="HOGENOM" id="CLU_2076074_0_0_1"/>
<name>T1J3K0_STRMM</name>
<reference evidence="4" key="2">
    <citation type="submission" date="2015-02" db="UniProtKB">
        <authorList>
            <consortium name="EnsemblMetazoa"/>
        </authorList>
    </citation>
    <scope>IDENTIFICATION</scope>
</reference>
<dbReference type="EnsemblMetazoa" id="SMAR008166-RA">
    <property type="protein sequence ID" value="SMAR008166-PA"/>
    <property type="gene ID" value="SMAR008166"/>
</dbReference>
<keyword evidence="2" id="KW-0472">Membrane</keyword>
<feature type="region of interest" description="Disordered" evidence="1">
    <location>
        <begin position="91"/>
        <end position="118"/>
    </location>
</feature>
<organism evidence="4 5">
    <name type="scientific">Strigamia maritima</name>
    <name type="common">European centipede</name>
    <name type="synonym">Geophilus maritimus</name>
    <dbReference type="NCBI Taxonomy" id="126957"/>
    <lineage>
        <taxon>Eukaryota</taxon>
        <taxon>Metazoa</taxon>
        <taxon>Ecdysozoa</taxon>
        <taxon>Arthropoda</taxon>
        <taxon>Myriapoda</taxon>
        <taxon>Chilopoda</taxon>
        <taxon>Pleurostigmophora</taxon>
        <taxon>Geophilomorpha</taxon>
        <taxon>Linotaeniidae</taxon>
        <taxon>Strigamia</taxon>
    </lineage>
</organism>
<keyword evidence="5" id="KW-1185">Reference proteome</keyword>
<evidence type="ECO:0000313" key="5">
    <source>
        <dbReference type="Proteomes" id="UP000014500"/>
    </source>
</evidence>
<dbReference type="Pfam" id="PF14934">
    <property type="entry name" value="TMEM254"/>
    <property type="match status" value="1"/>
</dbReference>
<sequence length="118" mass="12290">MGLVLGLLALCALDPEDCALIPGIGETLADQSALLGGLFGFLLFVNLIMTLQVMKLCKKHNLDGKATNMWLGQTLISGVFSWKALKDADDQVEGRRAGGSSVDGASGGTGKKSPKKGK</sequence>
<feature type="chain" id="PRO_5004579906" evidence="3">
    <location>
        <begin position="20"/>
        <end position="118"/>
    </location>
</feature>
<feature type="transmembrane region" description="Helical" evidence="2">
    <location>
        <begin position="34"/>
        <end position="54"/>
    </location>
</feature>
<evidence type="ECO:0000256" key="1">
    <source>
        <dbReference type="SAM" id="MobiDB-lite"/>
    </source>
</evidence>
<proteinExistence type="predicted"/>
<protein>
    <submittedName>
        <fullName evidence="4">Uncharacterized protein</fullName>
    </submittedName>
</protein>
<reference evidence="5" key="1">
    <citation type="submission" date="2011-05" db="EMBL/GenBank/DDBJ databases">
        <authorList>
            <person name="Richards S.R."/>
            <person name="Qu J."/>
            <person name="Jiang H."/>
            <person name="Jhangiani S.N."/>
            <person name="Agravi P."/>
            <person name="Goodspeed R."/>
            <person name="Gross S."/>
            <person name="Mandapat C."/>
            <person name="Jackson L."/>
            <person name="Mathew T."/>
            <person name="Pu L."/>
            <person name="Thornton R."/>
            <person name="Saada N."/>
            <person name="Wilczek-Boney K.B."/>
            <person name="Lee S."/>
            <person name="Kovar C."/>
            <person name="Wu Y."/>
            <person name="Scherer S.E."/>
            <person name="Worley K.C."/>
            <person name="Muzny D.M."/>
            <person name="Gibbs R."/>
        </authorList>
    </citation>
    <scope>NUCLEOTIDE SEQUENCE</scope>
    <source>
        <strain evidence="5">Brora</strain>
    </source>
</reference>
<keyword evidence="3" id="KW-0732">Signal</keyword>
<keyword evidence="2" id="KW-1133">Transmembrane helix</keyword>
<keyword evidence="2" id="KW-0812">Transmembrane</keyword>
<evidence type="ECO:0000256" key="2">
    <source>
        <dbReference type="SAM" id="Phobius"/>
    </source>
</evidence>